<dbReference type="CDD" id="cd00090">
    <property type="entry name" value="HTH_ARSR"/>
    <property type="match status" value="1"/>
</dbReference>
<dbReference type="InterPro" id="IPR036388">
    <property type="entry name" value="WH-like_DNA-bd_sf"/>
</dbReference>
<protein>
    <submittedName>
        <fullName evidence="6">Transcriptional regulator</fullName>
    </submittedName>
</protein>
<dbReference type="SMART" id="SM00418">
    <property type="entry name" value="HTH_ARSR"/>
    <property type="match status" value="1"/>
</dbReference>
<dbReference type="PROSITE" id="PS50987">
    <property type="entry name" value="HTH_ARSR_2"/>
    <property type="match status" value="1"/>
</dbReference>
<gene>
    <name evidence="6" type="ORF">EAI82_15675</name>
</gene>
<dbReference type="Proteomes" id="UP000293506">
    <property type="component" value="Unassembled WGS sequence"/>
</dbReference>
<evidence type="ECO:0000259" key="5">
    <source>
        <dbReference type="PROSITE" id="PS50987"/>
    </source>
</evidence>
<dbReference type="NCBIfam" id="NF033788">
    <property type="entry name" value="HTH_metalloreg"/>
    <property type="match status" value="1"/>
</dbReference>
<dbReference type="InterPro" id="IPR001845">
    <property type="entry name" value="HTH_ArsR_DNA-bd_dom"/>
</dbReference>
<evidence type="ECO:0000256" key="4">
    <source>
        <dbReference type="ARBA" id="ARBA00043263"/>
    </source>
</evidence>
<dbReference type="PANTHER" id="PTHR43132:SF6">
    <property type="entry name" value="HTH-TYPE TRANSCRIPTIONAL REPRESSOR CZRA"/>
    <property type="match status" value="1"/>
</dbReference>
<dbReference type="PRINTS" id="PR00778">
    <property type="entry name" value="HTHARSR"/>
</dbReference>
<dbReference type="Pfam" id="PF01022">
    <property type="entry name" value="HTH_5"/>
    <property type="match status" value="1"/>
</dbReference>
<evidence type="ECO:0000313" key="6">
    <source>
        <dbReference type="EMBL" id="RYT60840.1"/>
    </source>
</evidence>
<comment type="caution">
    <text evidence="6">The sequence shown here is derived from an EMBL/GenBank/DDBJ whole genome shotgun (WGS) entry which is preliminary data.</text>
</comment>
<dbReference type="SUPFAM" id="SSF46785">
    <property type="entry name" value="Winged helix' DNA-binding domain"/>
    <property type="match status" value="1"/>
</dbReference>
<dbReference type="InterPro" id="IPR051011">
    <property type="entry name" value="Metal_resp_trans_reg"/>
</dbReference>
<dbReference type="InterPro" id="IPR036390">
    <property type="entry name" value="WH_DNA-bd_sf"/>
</dbReference>
<name>A0A4Q5GC48_9FIRM</name>
<sequence length="121" mass="13636">MNAEVCTTNSIHKEKVASVKNNLKDKDLSTLLILGKCFSDSSRIKIFYTLETYKEMCVCDLAAILNASIATTSHHLRFLKKNEIAKSRQDGKVVYYSLANEEILSAVQDFLKLSENISMKI</sequence>
<evidence type="ECO:0000313" key="7">
    <source>
        <dbReference type="Proteomes" id="UP000293506"/>
    </source>
</evidence>
<dbReference type="InterPro" id="IPR018334">
    <property type="entry name" value="ArsR_HTH"/>
</dbReference>
<organism evidence="6 7">
    <name type="scientific">Blautia obeum</name>
    <dbReference type="NCBI Taxonomy" id="40520"/>
    <lineage>
        <taxon>Bacteria</taxon>
        <taxon>Bacillati</taxon>
        <taxon>Bacillota</taxon>
        <taxon>Clostridia</taxon>
        <taxon>Lachnospirales</taxon>
        <taxon>Lachnospiraceae</taxon>
        <taxon>Blautia</taxon>
    </lineage>
</organism>
<dbReference type="Gene3D" id="1.10.10.10">
    <property type="entry name" value="Winged helix-like DNA-binding domain superfamily/Winged helix DNA-binding domain"/>
    <property type="match status" value="1"/>
</dbReference>
<feature type="domain" description="HTH arsR-type" evidence="5">
    <location>
        <begin position="23"/>
        <end position="118"/>
    </location>
</feature>
<dbReference type="GO" id="GO:0003677">
    <property type="term" value="F:DNA binding"/>
    <property type="evidence" value="ECO:0007669"/>
    <property type="project" value="UniProtKB-KW"/>
</dbReference>
<dbReference type="RefSeq" id="WP_010620829.1">
    <property type="nucleotide sequence ID" value="NZ_RCXQ01000028.1"/>
</dbReference>
<evidence type="ECO:0000256" key="1">
    <source>
        <dbReference type="ARBA" id="ARBA00023015"/>
    </source>
</evidence>
<reference evidence="6 7" key="1">
    <citation type="journal article" date="2019" name="Science, e1252229">
        <title>Invertible promoters mediate bacterial phase variation, antibiotic resistance, and host adaptation in the gut.</title>
        <authorList>
            <person name="Jiang X."/>
            <person name="Hall A.B."/>
            <person name="Arthur T.D."/>
            <person name="Plichta D.R."/>
            <person name="Covington C.T."/>
            <person name="Poyet M."/>
            <person name="Crothers J."/>
            <person name="Moses P.L."/>
            <person name="Tolonen A.C."/>
            <person name="Vlamakis H."/>
            <person name="Alm E.J."/>
            <person name="Xavier R.J."/>
        </authorList>
    </citation>
    <scope>NUCLEOTIDE SEQUENCE [LARGE SCALE GENOMIC DNA]</scope>
    <source>
        <strain evidence="7">af_0058</strain>
    </source>
</reference>
<evidence type="ECO:0000256" key="2">
    <source>
        <dbReference type="ARBA" id="ARBA00023125"/>
    </source>
</evidence>
<accession>A0A4Q5GC48</accession>
<dbReference type="GO" id="GO:0003700">
    <property type="term" value="F:DNA-binding transcription factor activity"/>
    <property type="evidence" value="ECO:0007669"/>
    <property type="project" value="InterPro"/>
</dbReference>
<keyword evidence="1" id="KW-0805">Transcription regulation</keyword>
<dbReference type="AlphaFoldDB" id="A0A4Q5GC48"/>
<keyword evidence="3" id="KW-0804">Transcription</keyword>
<dbReference type="InterPro" id="IPR011991">
    <property type="entry name" value="ArsR-like_HTH"/>
</dbReference>
<dbReference type="GO" id="GO:0046686">
    <property type="term" value="P:response to cadmium ion"/>
    <property type="evidence" value="ECO:0007669"/>
    <property type="project" value="UniProtKB-KW"/>
</dbReference>
<proteinExistence type="predicted"/>
<evidence type="ECO:0000256" key="3">
    <source>
        <dbReference type="ARBA" id="ARBA00023163"/>
    </source>
</evidence>
<dbReference type="EMBL" id="RCXQ01000028">
    <property type="protein sequence ID" value="RYT60840.1"/>
    <property type="molecule type" value="Genomic_DNA"/>
</dbReference>
<keyword evidence="4" id="KW-0105">Cadmium resistance</keyword>
<keyword evidence="2" id="KW-0238">DNA-binding</keyword>
<dbReference type="PROSITE" id="PS00846">
    <property type="entry name" value="HTH_ARSR_1"/>
    <property type="match status" value="1"/>
</dbReference>
<dbReference type="PANTHER" id="PTHR43132">
    <property type="entry name" value="ARSENICAL RESISTANCE OPERON REPRESSOR ARSR-RELATED"/>
    <property type="match status" value="1"/>
</dbReference>